<protein>
    <submittedName>
        <fullName evidence="1">Uncharacterized protein</fullName>
    </submittedName>
</protein>
<proteinExistence type="predicted"/>
<organism evidence="1 2">
    <name type="scientific">Fasciola hepatica</name>
    <name type="common">Liver fluke</name>
    <dbReference type="NCBI Taxonomy" id="6192"/>
    <lineage>
        <taxon>Eukaryota</taxon>
        <taxon>Metazoa</taxon>
        <taxon>Spiralia</taxon>
        <taxon>Lophotrochozoa</taxon>
        <taxon>Platyhelminthes</taxon>
        <taxon>Trematoda</taxon>
        <taxon>Digenea</taxon>
        <taxon>Plagiorchiida</taxon>
        <taxon>Echinostomata</taxon>
        <taxon>Echinostomatoidea</taxon>
        <taxon>Fasciolidae</taxon>
        <taxon>Fasciola</taxon>
    </lineage>
</organism>
<dbReference type="EMBL" id="JXXN02003143">
    <property type="protein sequence ID" value="THD21919.1"/>
    <property type="molecule type" value="Genomic_DNA"/>
</dbReference>
<comment type="caution">
    <text evidence="1">The sequence shown here is derived from an EMBL/GenBank/DDBJ whole genome shotgun (WGS) entry which is preliminary data.</text>
</comment>
<keyword evidence="2" id="KW-1185">Reference proteome</keyword>
<dbReference type="AlphaFoldDB" id="A0A4E0R1L4"/>
<name>A0A4E0R1L4_FASHE</name>
<accession>A0A4E0R1L4</accession>
<evidence type="ECO:0000313" key="2">
    <source>
        <dbReference type="Proteomes" id="UP000230066"/>
    </source>
</evidence>
<dbReference type="Proteomes" id="UP000230066">
    <property type="component" value="Unassembled WGS sequence"/>
</dbReference>
<sequence length="111" mass="12789">MVFELFCSRYSYFLQLSKLIVVFGNGLSNLSVFLTNQFQRMIPTADKVERKTLALESNNLRIDSREKLRHHSQMDAQFNSEETITYNAIQHSGIRIPPSSFANTDMNSQLP</sequence>
<evidence type="ECO:0000313" key="1">
    <source>
        <dbReference type="EMBL" id="THD21919.1"/>
    </source>
</evidence>
<reference evidence="1" key="1">
    <citation type="submission" date="2019-03" db="EMBL/GenBank/DDBJ databases">
        <title>Improved annotation for the trematode Fasciola hepatica.</title>
        <authorList>
            <person name="Choi Y.-J."/>
            <person name="Martin J."/>
            <person name="Mitreva M."/>
        </authorList>
    </citation>
    <scope>NUCLEOTIDE SEQUENCE [LARGE SCALE GENOMIC DNA]</scope>
</reference>
<gene>
    <name evidence="1" type="ORF">D915_007265</name>
</gene>